<organism evidence="2 3">
    <name type="scientific">Batillaria attramentaria</name>
    <dbReference type="NCBI Taxonomy" id="370345"/>
    <lineage>
        <taxon>Eukaryota</taxon>
        <taxon>Metazoa</taxon>
        <taxon>Spiralia</taxon>
        <taxon>Lophotrochozoa</taxon>
        <taxon>Mollusca</taxon>
        <taxon>Gastropoda</taxon>
        <taxon>Caenogastropoda</taxon>
        <taxon>Sorbeoconcha</taxon>
        <taxon>Cerithioidea</taxon>
        <taxon>Batillariidae</taxon>
        <taxon>Batillaria</taxon>
    </lineage>
</organism>
<gene>
    <name evidence="2" type="ORF">BaRGS_00005756</name>
</gene>
<dbReference type="EMBL" id="JACVVK020000022">
    <property type="protein sequence ID" value="KAK7503130.1"/>
    <property type="molecule type" value="Genomic_DNA"/>
</dbReference>
<name>A0ABD0LV58_9CAEN</name>
<proteinExistence type="predicted"/>
<dbReference type="Proteomes" id="UP001519460">
    <property type="component" value="Unassembled WGS sequence"/>
</dbReference>
<feature type="region of interest" description="Disordered" evidence="1">
    <location>
        <begin position="35"/>
        <end position="59"/>
    </location>
</feature>
<dbReference type="AlphaFoldDB" id="A0ABD0LV58"/>
<accession>A0ABD0LV58</accession>
<sequence length="146" mass="15561">LLSCYIMKHCQKGVDDDDGIKLGASRRLFFKCCDSTDSQNGSTPGPLREKSTPTPGTRNGCSLFGKLGAEGKTTYTENDFIGNEAVDGGGGVLGVLPVLRAAAEQRLTAPGKEPPLGQQPQHPPRGRNPDAKLEVNPLRERCLVVT</sequence>
<comment type="caution">
    <text evidence="2">The sequence shown here is derived from an EMBL/GenBank/DDBJ whole genome shotgun (WGS) entry which is preliminary data.</text>
</comment>
<feature type="region of interest" description="Disordered" evidence="1">
    <location>
        <begin position="105"/>
        <end position="135"/>
    </location>
</feature>
<keyword evidence="3" id="KW-1185">Reference proteome</keyword>
<evidence type="ECO:0000313" key="2">
    <source>
        <dbReference type="EMBL" id="KAK7503130.1"/>
    </source>
</evidence>
<reference evidence="2 3" key="1">
    <citation type="journal article" date="2023" name="Sci. Data">
        <title>Genome assembly of the Korean intertidal mud-creeper Batillaria attramentaria.</title>
        <authorList>
            <person name="Patra A.K."/>
            <person name="Ho P.T."/>
            <person name="Jun S."/>
            <person name="Lee S.J."/>
            <person name="Kim Y."/>
            <person name="Won Y.J."/>
        </authorList>
    </citation>
    <scope>NUCLEOTIDE SEQUENCE [LARGE SCALE GENOMIC DNA]</scope>
    <source>
        <strain evidence="2">Wonlab-2016</strain>
    </source>
</reference>
<feature type="non-terminal residue" evidence="2">
    <location>
        <position position="146"/>
    </location>
</feature>
<feature type="non-terminal residue" evidence="2">
    <location>
        <position position="1"/>
    </location>
</feature>
<protein>
    <submittedName>
        <fullName evidence="2">Uncharacterized protein</fullName>
    </submittedName>
</protein>
<evidence type="ECO:0000256" key="1">
    <source>
        <dbReference type="SAM" id="MobiDB-lite"/>
    </source>
</evidence>
<evidence type="ECO:0000313" key="3">
    <source>
        <dbReference type="Proteomes" id="UP001519460"/>
    </source>
</evidence>